<dbReference type="CDD" id="cd04791">
    <property type="entry name" value="LanC_SerThrkinase"/>
    <property type="match status" value="1"/>
</dbReference>
<comment type="caution">
    <text evidence="3">The sequence shown here is derived from an EMBL/GenBank/DDBJ whole genome shotgun (WGS) entry which is preliminary data.</text>
</comment>
<name>A0ABW6QZT6_9NOCA</name>
<feature type="domain" description="Protein kinase" evidence="2">
    <location>
        <begin position="225"/>
        <end position="492"/>
    </location>
</feature>
<dbReference type="PANTHER" id="PTHR12736">
    <property type="entry name" value="LANC-LIKE PROTEIN"/>
    <property type="match status" value="1"/>
</dbReference>
<dbReference type="PANTHER" id="PTHR12736:SF21">
    <property type="entry name" value="LANC-LIKE PROTEIN 2"/>
    <property type="match status" value="1"/>
</dbReference>
<sequence length="898" mass="96819">MTEVLAGRPADSAVAAGYRSIAMAVLAESTAGIRWRLCVGETWCTVTPPRHRPRAQGWKLHVSATPVSAPEVLANAARVLGMHECAFKFAATPRIIAELNGVRADRAQSGKFLTVYPVDDDQLRILAEQLHEATVGLAGPAILSDRRYRPDSLVHYRFGCFAGPSDLDDTGFYEGQLRAPDGTSTADARNPWFSPPSWASPPFDPPAKSGPSRKRGDPVLIAGRYLVTAAIRHSNRGGVYRARDQHTGDQVLLKEARPHIAADPTGQDARDRLRHEAAILRRLGPTGITPALRDVVTVAGHVFLVEDLIEGTSLQRWPAGRERQVPVAEVWQLARELTERIATVHEMGYVLRDLAPSNVMVTPDNIPVLIDMECTVRTDQSAYIAGTPGFGAPEYFGATGRDTAEPLPAPGPEVDYFSLGATLLFVAAGINPVLAADARPTGARLATIVEAAAPTSPALRALAPLILGLTAEVPRRWSLARAIAFLQTEPIAGHALPGPELPTEKIDRLLCDGLTYLIDTMTPHSGYLWPRPPALPPGDPCNVQLGAAGVLAVLDRAMRSGKHWVAPALATAADWLDRRLTKPSRILPGLYFGRSGTVWALHSAAETLGDAALAERALDYALHIPLDWSNPDICHGLAGAGLAQLQLWRASGDQRFAERATECADRLVQLTKAADSRVDWLAGAQFRDELAGSESYGFGHGVAGNAAFLLAAGRDLHQPDLIEIAIGGGHALCAVAELDGDGARWPKGPRKTDTPDLNFWCNGTSGIGTFLVRLWQVTGEPRFREFAERAGRTVYRDRWRLATGTCHGIAGNAELLLDLAAATGQPRYRHWAAEIATCLYVRTTERDGRLLVPDDTMRAVCASYNVGLAGVLDFLLRLEHGGSRSWLVDNRPTGDGPP</sequence>
<dbReference type="InterPro" id="IPR007822">
    <property type="entry name" value="LANC-like"/>
</dbReference>
<dbReference type="Gene3D" id="3.30.200.20">
    <property type="entry name" value="Phosphorylase Kinase, domain 1"/>
    <property type="match status" value="1"/>
</dbReference>
<dbReference type="InterPro" id="IPR058053">
    <property type="entry name" value="RamC_C"/>
</dbReference>
<accession>A0ABW6QZT6</accession>
<dbReference type="NCBIfam" id="NF038150">
    <property type="entry name" value="lanthi_synth_IV"/>
    <property type="match status" value="1"/>
</dbReference>
<dbReference type="SUPFAM" id="SSF56112">
    <property type="entry name" value="Protein kinase-like (PK-like)"/>
    <property type="match status" value="1"/>
</dbReference>
<dbReference type="InterPro" id="IPR011009">
    <property type="entry name" value="Kinase-like_dom_sf"/>
</dbReference>
<dbReference type="EMBL" id="JBIAPI010000008">
    <property type="protein sequence ID" value="MFF3226780.1"/>
    <property type="molecule type" value="Genomic_DNA"/>
</dbReference>
<keyword evidence="4" id="KW-1185">Reference proteome</keyword>
<dbReference type="PROSITE" id="PS50011">
    <property type="entry name" value="PROTEIN_KINASE_DOM"/>
    <property type="match status" value="1"/>
</dbReference>
<feature type="region of interest" description="Disordered" evidence="1">
    <location>
        <begin position="172"/>
        <end position="216"/>
    </location>
</feature>
<dbReference type="Gene3D" id="1.10.510.10">
    <property type="entry name" value="Transferase(Phosphotransferase) domain 1"/>
    <property type="match status" value="1"/>
</dbReference>
<evidence type="ECO:0000313" key="4">
    <source>
        <dbReference type="Proteomes" id="UP001601948"/>
    </source>
</evidence>
<evidence type="ECO:0000313" key="3">
    <source>
        <dbReference type="EMBL" id="MFF3226780.1"/>
    </source>
</evidence>
<evidence type="ECO:0000256" key="1">
    <source>
        <dbReference type="SAM" id="MobiDB-lite"/>
    </source>
</evidence>
<proteinExistence type="predicted"/>
<protein>
    <submittedName>
        <fullName evidence="3">Class IV lanthionine synthetase LanL</fullName>
    </submittedName>
</protein>
<evidence type="ECO:0000259" key="2">
    <source>
        <dbReference type="PROSITE" id="PS50011"/>
    </source>
</evidence>
<dbReference type="PRINTS" id="PR01950">
    <property type="entry name" value="LANCSUPER"/>
</dbReference>
<gene>
    <name evidence="3" type="primary">lanL</name>
    <name evidence="3" type="ORF">ACFYV7_28565</name>
</gene>
<reference evidence="3 4" key="1">
    <citation type="submission" date="2024-10" db="EMBL/GenBank/DDBJ databases">
        <title>The Natural Products Discovery Center: Release of the First 8490 Sequenced Strains for Exploring Actinobacteria Biosynthetic Diversity.</title>
        <authorList>
            <person name="Kalkreuter E."/>
            <person name="Kautsar S.A."/>
            <person name="Yang D."/>
            <person name="Bader C.D."/>
            <person name="Teijaro C.N."/>
            <person name="Fluegel L."/>
            <person name="Davis C.M."/>
            <person name="Simpson J.R."/>
            <person name="Lauterbach L."/>
            <person name="Steele A.D."/>
            <person name="Gui C."/>
            <person name="Meng S."/>
            <person name="Li G."/>
            <person name="Viehrig K."/>
            <person name="Ye F."/>
            <person name="Su P."/>
            <person name="Kiefer A.F."/>
            <person name="Nichols A."/>
            <person name="Cepeda A.J."/>
            <person name="Yan W."/>
            <person name="Fan B."/>
            <person name="Jiang Y."/>
            <person name="Adhikari A."/>
            <person name="Zheng C.-J."/>
            <person name="Schuster L."/>
            <person name="Cowan T.M."/>
            <person name="Smanski M.J."/>
            <person name="Chevrette M.G."/>
            <person name="De Carvalho L.P.S."/>
            <person name="Shen B."/>
        </authorList>
    </citation>
    <scope>NUCLEOTIDE SEQUENCE [LARGE SCALE GENOMIC DNA]</scope>
    <source>
        <strain evidence="3 4">NPDC003040</strain>
    </source>
</reference>
<dbReference type="InterPro" id="IPR057929">
    <property type="entry name" value="RamC_N"/>
</dbReference>
<dbReference type="SMART" id="SM00220">
    <property type="entry name" value="S_TKc"/>
    <property type="match status" value="1"/>
</dbReference>
<dbReference type="Pfam" id="PF25816">
    <property type="entry name" value="RamC_N"/>
    <property type="match status" value="1"/>
</dbReference>
<dbReference type="Gene3D" id="1.50.10.20">
    <property type="match status" value="1"/>
</dbReference>
<dbReference type="SMART" id="SM01260">
    <property type="entry name" value="LANC_like"/>
    <property type="match status" value="1"/>
</dbReference>
<organism evidence="3 4">
    <name type="scientific">Nocardia suismassiliense</name>
    <dbReference type="NCBI Taxonomy" id="2077092"/>
    <lineage>
        <taxon>Bacteria</taxon>
        <taxon>Bacillati</taxon>
        <taxon>Actinomycetota</taxon>
        <taxon>Actinomycetes</taxon>
        <taxon>Mycobacteriales</taxon>
        <taxon>Nocardiaceae</taxon>
        <taxon>Nocardia</taxon>
    </lineage>
</organism>
<dbReference type="InterPro" id="IPR000719">
    <property type="entry name" value="Prot_kinase_dom"/>
</dbReference>
<dbReference type="Pfam" id="PF00069">
    <property type="entry name" value="Pkinase"/>
    <property type="match status" value="1"/>
</dbReference>
<dbReference type="SUPFAM" id="SSF158745">
    <property type="entry name" value="LanC-like"/>
    <property type="match status" value="1"/>
</dbReference>
<dbReference type="RefSeq" id="WP_387722277.1">
    <property type="nucleotide sequence ID" value="NZ_JBIAPI010000008.1"/>
</dbReference>
<dbReference type="Proteomes" id="UP001601948">
    <property type="component" value="Unassembled WGS sequence"/>
</dbReference>
<dbReference type="Pfam" id="PF05147">
    <property type="entry name" value="LANC_like"/>
    <property type="match status" value="1"/>
</dbReference>